<comment type="similarity">
    <text evidence="2 11">Belongs to the methylthiotransferase family. CDKAL1 subfamily.</text>
</comment>
<feature type="domain" description="Radical SAM core" evidence="14">
    <location>
        <begin position="131"/>
        <end position="361"/>
    </location>
</feature>
<evidence type="ECO:0000256" key="9">
    <source>
        <dbReference type="ARBA" id="ARBA00023014"/>
    </source>
</evidence>
<evidence type="ECO:0000256" key="1">
    <source>
        <dbReference type="ARBA" id="ARBA00002399"/>
    </source>
</evidence>
<gene>
    <name evidence="15" type="ORF">B9Q03_04855</name>
</gene>
<feature type="domain" description="MTTase N-terminal" evidence="13">
    <location>
        <begin position="8"/>
        <end position="118"/>
    </location>
</feature>
<evidence type="ECO:0000313" key="16">
    <source>
        <dbReference type="Proteomes" id="UP000240322"/>
    </source>
</evidence>
<dbReference type="SMART" id="SM00729">
    <property type="entry name" value="Elp3"/>
    <property type="match status" value="1"/>
</dbReference>
<dbReference type="Gene3D" id="3.80.30.20">
    <property type="entry name" value="tm_1862 like domain"/>
    <property type="match status" value="1"/>
</dbReference>
<dbReference type="PROSITE" id="PS51918">
    <property type="entry name" value="RADICAL_SAM"/>
    <property type="match status" value="1"/>
</dbReference>
<organism evidence="15 16">
    <name type="scientific">Candidatus Marsarchaeota G2 archaeon OSP_D</name>
    <dbReference type="NCBI Taxonomy" id="1978157"/>
    <lineage>
        <taxon>Archaea</taxon>
        <taxon>Candidatus Marsarchaeota</taxon>
        <taxon>Candidatus Marsarchaeota group 2</taxon>
    </lineage>
</organism>
<dbReference type="Gene3D" id="3.40.50.12160">
    <property type="entry name" value="Methylthiotransferase, N-terminal domain"/>
    <property type="match status" value="1"/>
</dbReference>
<comment type="caution">
    <text evidence="15">The sequence shown here is derived from an EMBL/GenBank/DDBJ whole genome shotgun (WGS) entry which is preliminary data.</text>
</comment>
<dbReference type="SUPFAM" id="SSF102114">
    <property type="entry name" value="Radical SAM enzymes"/>
    <property type="match status" value="1"/>
</dbReference>
<reference evidence="15 16" key="1">
    <citation type="submission" date="2017-04" db="EMBL/GenBank/DDBJ databases">
        <title>Novel microbial lineages endemic to geothermal iron-oxide mats fill important gaps in the evolutionary history of Archaea.</title>
        <authorList>
            <person name="Jay Z.J."/>
            <person name="Beam J.P."/>
            <person name="Dlakic M."/>
            <person name="Rusch D.B."/>
            <person name="Kozubal M.A."/>
            <person name="Inskeep W.P."/>
        </authorList>
    </citation>
    <scope>NUCLEOTIDE SEQUENCE [LARGE SCALE GENOMIC DNA]</scope>
    <source>
        <strain evidence="15">OSP_D</strain>
    </source>
</reference>
<evidence type="ECO:0000256" key="5">
    <source>
        <dbReference type="ARBA" id="ARBA00022691"/>
    </source>
</evidence>
<comment type="catalytic activity">
    <reaction evidence="10 11">
        <text>N(6)-L-threonylcarbamoyladenosine(37) in tRNA + (sulfur carrier)-SH + AH2 + 2 S-adenosyl-L-methionine = 2-methylsulfanyl-N(6)-L-threonylcarbamoyladenosine(37) in tRNA + (sulfur carrier)-H + 5'-deoxyadenosine + L-methionine + A + S-adenosyl-L-homocysteine + 2 H(+)</text>
        <dbReference type="Rhea" id="RHEA:37075"/>
        <dbReference type="Rhea" id="RHEA-COMP:10163"/>
        <dbReference type="Rhea" id="RHEA-COMP:11092"/>
        <dbReference type="Rhea" id="RHEA-COMP:14737"/>
        <dbReference type="Rhea" id="RHEA-COMP:14739"/>
        <dbReference type="ChEBI" id="CHEBI:13193"/>
        <dbReference type="ChEBI" id="CHEBI:15378"/>
        <dbReference type="ChEBI" id="CHEBI:17319"/>
        <dbReference type="ChEBI" id="CHEBI:17499"/>
        <dbReference type="ChEBI" id="CHEBI:29917"/>
        <dbReference type="ChEBI" id="CHEBI:57844"/>
        <dbReference type="ChEBI" id="CHEBI:57856"/>
        <dbReference type="ChEBI" id="CHEBI:59789"/>
        <dbReference type="ChEBI" id="CHEBI:64428"/>
        <dbReference type="ChEBI" id="CHEBI:74418"/>
        <dbReference type="ChEBI" id="CHEBI:74420"/>
        <dbReference type="EC" id="2.8.4.5"/>
    </reaction>
</comment>
<keyword evidence="3 11" id="KW-0004">4Fe-4S</keyword>
<proteinExistence type="inferred from homology"/>
<dbReference type="AlphaFoldDB" id="A0A2R6AXV5"/>
<dbReference type="PANTHER" id="PTHR11918:SF45">
    <property type="entry name" value="THREONYLCARBAMOYLADENOSINE TRNA METHYLTHIOTRANSFERASE"/>
    <property type="match status" value="1"/>
</dbReference>
<dbReference type="PANTHER" id="PTHR11918">
    <property type="entry name" value="RADICAL SAM PROTEINS"/>
    <property type="match status" value="1"/>
</dbReference>
<evidence type="ECO:0000256" key="10">
    <source>
        <dbReference type="ARBA" id="ARBA00051661"/>
    </source>
</evidence>
<evidence type="ECO:0000259" key="12">
    <source>
        <dbReference type="PROSITE" id="PS50926"/>
    </source>
</evidence>
<dbReference type="PROSITE" id="PS51449">
    <property type="entry name" value="MTTASE_N"/>
    <property type="match status" value="1"/>
</dbReference>
<dbReference type="Proteomes" id="UP000240322">
    <property type="component" value="Unassembled WGS sequence"/>
</dbReference>
<sequence>MTGGDRVGKVGFRVYGCTMNKADMLAAKEYVASHGYSVVEDEDEADTVVVYSCSVRNETEESILTHIRGLQAQGKRVVVTSCLANTRPARILTDAPGSIVLVGGDSEQIVDALRAEAGSVVYGSTRLPTPTLNSLVYPVKIAEGCTSNCHFCLTKLARPRLWCKPSQEIVEAVRRAVGAGAVEVELTSMDNADYYEPPNTRIAQLVGKIVSCVRGRYMLRVGMMNPMGALRMREEIADMLSHPKVYRFLHIPIQSADGGVLRSMNRHYDPEEVVSFVLELKSKIPELRVATDIMVGYPGEDEEAFYRTLEVIRGGIFDKLHVFRFTPRPHTKAATLRQLDEAEKKRRSLLASTEARRVQLEKNKQYVGETVDALVTGSNPEEATEARTTNYIKIRLPYAPQIHGEWVRVTVRDATADHLIGELAE</sequence>
<dbReference type="NCBIfam" id="TIGR01578">
    <property type="entry name" value="MiaB-like-B"/>
    <property type="match status" value="1"/>
</dbReference>
<accession>A0A2R6AXV5</accession>
<evidence type="ECO:0000256" key="4">
    <source>
        <dbReference type="ARBA" id="ARBA00022679"/>
    </source>
</evidence>
<keyword evidence="5 11" id="KW-0949">S-adenosyl-L-methionine</keyword>
<evidence type="ECO:0000256" key="7">
    <source>
        <dbReference type="ARBA" id="ARBA00022723"/>
    </source>
</evidence>
<keyword evidence="7 11" id="KW-0479">Metal-binding</keyword>
<comment type="cofactor">
    <cofactor evidence="11">
        <name>[4Fe-4S] cluster</name>
        <dbReference type="ChEBI" id="CHEBI:49883"/>
    </cofactor>
    <text evidence="11">Binds 1 or 2 [4Fe-4S] cluster. One cluster is coordinated with 3 cysteines and an exchangeable S-adenosyl-L-methionine.</text>
</comment>
<dbReference type="InterPro" id="IPR013848">
    <property type="entry name" value="Methylthiotransferase_N"/>
</dbReference>
<name>A0A2R6AXV5_9ARCH</name>
<dbReference type="GO" id="GO:0046872">
    <property type="term" value="F:metal ion binding"/>
    <property type="evidence" value="ECO:0007669"/>
    <property type="project" value="UniProtKB-UniRule"/>
</dbReference>
<dbReference type="GO" id="GO:0035598">
    <property type="term" value="F:tRNA (N(6)-L-threonylcarbamoyladenosine(37)-C(2))-methylthiotransferase activity"/>
    <property type="evidence" value="ECO:0007669"/>
    <property type="project" value="UniProtKB-UniRule"/>
</dbReference>
<dbReference type="PROSITE" id="PS50926">
    <property type="entry name" value="TRAM"/>
    <property type="match status" value="1"/>
</dbReference>
<evidence type="ECO:0000313" key="15">
    <source>
        <dbReference type="EMBL" id="PSN91196.1"/>
    </source>
</evidence>
<dbReference type="InterPro" id="IPR006466">
    <property type="entry name" value="MiaB-like_arc_euk"/>
</dbReference>
<keyword evidence="8 11" id="KW-0408">Iron</keyword>
<feature type="domain" description="TRAM" evidence="12">
    <location>
        <begin position="364"/>
        <end position="425"/>
    </location>
</feature>
<dbReference type="GO" id="GO:0051539">
    <property type="term" value="F:4 iron, 4 sulfur cluster binding"/>
    <property type="evidence" value="ECO:0007669"/>
    <property type="project" value="UniProtKB-UniRule"/>
</dbReference>
<dbReference type="InterPro" id="IPR002792">
    <property type="entry name" value="TRAM_dom"/>
</dbReference>
<dbReference type="Pfam" id="PF00919">
    <property type="entry name" value="UPF0004"/>
    <property type="match status" value="1"/>
</dbReference>
<dbReference type="InterPro" id="IPR006638">
    <property type="entry name" value="Elp3/MiaA/NifB-like_rSAM"/>
</dbReference>
<evidence type="ECO:0000256" key="2">
    <source>
        <dbReference type="ARBA" id="ARBA00008616"/>
    </source>
</evidence>
<evidence type="ECO:0000259" key="14">
    <source>
        <dbReference type="PROSITE" id="PS51918"/>
    </source>
</evidence>
<dbReference type="InterPro" id="IPR007197">
    <property type="entry name" value="rSAM"/>
</dbReference>
<evidence type="ECO:0000256" key="6">
    <source>
        <dbReference type="ARBA" id="ARBA00022694"/>
    </source>
</evidence>
<comment type="function">
    <text evidence="1 11">Catalyzes the methylthiolation of N6-threonylcarbamoyladenosine (t(6)A), leading to the formation of 2-methylthio-N6-threonylcarbamoyladenosine (ms(2)t(6)A) at position 37 in tRNAs that read codons beginning with adenine.</text>
</comment>
<dbReference type="InterPro" id="IPR038135">
    <property type="entry name" value="Methylthiotransferase_N_sf"/>
</dbReference>
<dbReference type="EMBL" id="NEXE01000032">
    <property type="protein sequence ID" value="PSN91196.1"/>
    <property type="molecule type" value="Genomic_DNA"/>
</dbReference>
<keyword evidence="9 11" id="KW-0411">Iron-sulfur</keyword>
<dbReference type="InterPro" id="IPR005839">
    <property type="entry name" value="Methylthiotransferase"/>
</dbReference>
<dbReference type="EC" id="2.8.4.5" evidence="11"/>
<evidence type="ECO:0000256" key="3">
    <source>
        <dbReference type="ARBA" id="ARBA00022485"/>
    </source>
</evidence>
<dbReference type="Pfam" id="PF04055">
    <property type="entry name" value="Radical_SAM"/>
    <property type="match status" value="1"/>
</dbReference>
<dbReference type="InterPro" id="IPR058240">
    <property type="entry name" value="rSAM_sf"/>
</dbReference>
<keyword evidence="4 11" id="KW-0808">Transferase</keyword>
<keyword evidence="6 11" id="KW-0819">tRNA processing</keyword>
<evidence type="ECO:0000256" key="11">
    <source>
        <dbReference type="RuleBase" id="RU368081"/>
    </source>
</evidence>
<dbReference type="Pfam" id="PF01938">
    <property type="entry name" value="TRAM"/>
    <property type="match status" value="1"/>
</dbReference>
<evidence type="ECO:0000259" key="13">
    <source>
        <dbReference type="PROSITE" id="PS51449"/>
    </source>
</evidence>
<evidence type="ECO:0000256" key="8">
    <source>
        <dbReference type="ARBA" id="ARBA00023004"/>
    </source>
</evidence>
<dbReference type="InterPro" id="IPR023404">
    <property type="entry name" value="rSAM_horseshoe"/>
</dbReference>
<dbReference type="SFLD" id="SFLDG01082">
    <property type="entry name" value="B12-binding_domain_containing"/>
    <property type="match status" value="1"/>
</dbReference>
<protein>
    <recommendedName>
        <fullName evidence="11">tRNA-t(6)A37 methylthiotransferase</fullName>
        <ecNumber evidence="11">2.8.4.5</ecNumber>
    </recommendedName>
</protein>
<dbReference type="NCBIfam" id="TIGR00089">
    <property type="entry name" value="MiaB/RimO family radical SAM methylthiotransferase"/>
    <property type="match status" value="1"/>
</dbReference>
<dbReference type="SFLD" id="SFLDS00029">
    <property type="entry name" value="Radical_SAM"/>
    <property type="match status" value="1"/>
</dbReference>